<evidence type="ECO:0000256" key="1">
    <source>
        <dbReference type="ARBA" id="ARBA00001970"/>
    </source>
</evidence>
<dbReference type="InterPro" id="IPR016174">
    <property type="entry name" value="Di-haem_cyt_TM"/>
</dbReference>
<evidence type="ECO:0000256" key="12">
    <source>
        <dbReference type="ARBA" id="ARBA00037975"/>
    </source>
</evidence>
<evidence type="ECO:0000256" key="6">
    <source>
        <dbReference type="ARBA" id="ARBA00022692"/>
    </source>
</evidence>
<feature type="domain" description="Cytochrome b561 bacterial/Ni-hydrogenase" evidence="14">
    <location>
        <begin position="12"/>
        <end position="182"/>
    </location>
</feature>
<dbReference type="SUPFAM" id="SSF81342">
    <property type="entry name" value="Transmembrane di-heme cytochromes"/>
    <property type="match status" value="1"/>
</dbReference>
<proteinExistence type="inferred from homology"/>
<evidence type="ECO:0000256" key="8">
    <source>
        <dbReference type="ARBA" id="ARBA00022982"/>
    </source>
</evidence>
<dbReference type="Gene3D" id="1.20.950.20">
    <property type="entry name" value="Transmembrane di-heme cytochromes, Chain C"/>
    <property type="match status" value="1"/>
</dbReference>
<dbReference type="AlphaFoldDB" id="A0A4U0QPS5"/>
<dbReference type="InterPro" id="IPR052168">
    <property type="entry name" value="Cytochrome_b561_oxidase"/>
</dbReference>
<keyword evidence="8" id="KW-0249">Electron transport</keyword>
<dbReference type="GO" id="GO:0046872">
    <property type="term" value="F:metal ion binding"/>
    <property type="evidence" value="ECO:0007669"/>
    <property type="project" value="UniProtKB-KW"/>
</dbReference>
<keyword evidence="16" id="KW-1185">Reference proteome</keyword>
<sequence>MTDRPTDPARGYGTTARVLHWLVAALIVPMIGVGLLMVRPGLERPLGDALYLFHKNVGSLLIVLVALRLVWRLTHPPAPLPAAMPAWRRRAAGLSHGALYALMVVMPLSGYVRVRAGGFPIEALDAMGLPALIPRSKALADAASSLHQAAGWALIAVVVLHVGAAAHHALIRRDGIWRRIWPPRAR</sequence>
<keyword evidence="3" id="KW-0813">Transport</keyword>
<dbReference type="Pfam" id="PF01292">
    <property type="entry name" value="Ni_hydr_CYTB"/>
    <property type="match status" value="1"/>
</dbReference>
<dbReference type="RefSeq" id="WP_136856780.1">
    <property type="nucleotide sequence ID" value="NZ_SUNH01000014.1"/>
</dbReference>
<comment type="cofactor">
    <cofactor evidence="1">
        <name>heme b</name>
        <dbReference type="ChEBI" id="CHEBI:60344"/>
    </cofactor>
</comment>
<dbReference type="Proteomes" id="UP000306223">
    <property type="component" value="Unassembled WGS sequence"/>
</dbReference>
<evidence type="ECO:0000313" key="16">
    <source>
        <dbReference type="Proteomes" id="UP000306223"/>
    </source>
</evidence>
<dbReference type="GO" id="GO:0009055">
    <property type="term" value="F:electron transfer activity"/>
    <property type="evidence" value="ECO:0007669"/>
    <property type="project" value="InterPro"/>
</dbReference>
<dbReference type="GO" id="GO:0005886">
    <property type="term" value="C:plasma membrane"/>
    <property type="evidence" value="ECO:0007669"/>
    <property type="project" value="UniProtKB-SubCell"/>
</dbReference>
<dbReference type="InterPro" id="IPR011577">
    <property type="entry name" value="Cyt_b561_bac/Ni-Hgenase"/>
</dbReference>
<comment type="caution">
    <text evidence="15">The sequence shown here is derived from an EMBL/GenBank/DDBJ whole genome shotgun (WGS) entry which is preliminary data.</text>
</comment>
<keyword evidence="10" id="KW-0408">Iron</keyword>
<gene>
    <name evidence="15" type="ORF">FA740_10755</name>
</gene>
<keyword evidence="11 13" id="KW-0472">Membrane</keyword>
<dbReference type="GO" id="GO:0020037">
    <property type="term" value="F:heme binding"/>
    <property type="evidence" value="ECO:0007669"/>
    <property type="project" value="TreeGrafter"/>
</dbReference>
<comment type="subcellular location">
    <subcellularLocation>
        <location evidence="2">Cell membrane</location>
        <topology evidence="2">Multi-pass membrane protein</topology>
    </subcellularLocation>
</comment>
<feature type="transmembrane region" description="Helical" evidence="13">
    <location>
        <begin position="18"/>
        <end position="38"/>
    </location>
</feature>
<evidence type="ECO:0000256" key="11">
    <source>
        <dbReference type="ARBA" id="ARBA00023136"/>
    </source>
</evidence>
<name>A0A4U0QPS5_9RHOB</name>
<dbReference type="PANTHER" id="PTHR30529">
    <property type="entry name" value="CYTOCHROME B561"/>
    <property type="match status" value="1"/>
</dbReference>
<feature type="transmembrane region" description="Helical" evidence="13">
    <location>
        <begin position="91"/>
        <end position="112"/>
    </location>
</feature>
<evidence type="ECO:0000256" key="7">
    <source>
        <dbReference type="ARBA" id="ARBA00022723"/>
    </source>
</evidence>
<evidence type="ECO:0000256" key="10">
    <source>
        <dbReference type="ARBA" id="ARBA00023004"/>
    </source>
</evidence>
<keyword evidence="7" id="KW-0479">Metal-binding</keyword>
<protein>
    <submittedName>
        <fullName evidence="15">Cytochrome b</fullName>
    </submittedName>
</protein>
<comment type="similarity">
    <text evidence="12">Belongs to the cytochrome b561 family.</text>
</comment>
<organism evidence="15 16">
    <name type="scientific">Paracoccus hibiscisoli</name>
    <dbReference type="NCBI Taxonomy" id="2023261"/>
    <lineage>
        <taxon>Bacteria</taxon>
        <taxon>Pseudomonadati</taxon>
        <taxon>Pseudomonadota</taxon>
        <taxon>Alphaproteobacteria</taxon>
        <taxon>Rhodobacterales</taxon>
        <taxon>Paracoccaceae</taxon>
        <taxon>Paracoccus</taxon>
    </lineage>
</organism>
<feature type="transmembrane region" description="Helical" evidence="13">
    <location>
        <begin position="50"/>
        <end position="71"/>
    </location>
</feature>
<evidence type="ECO:0000259" key="14">
    <source>
        <dbReference type="Pfam" id="PF01292"/>
    </source>
</evidence>
<feature type="transmembrane region" description="Helical" evidence="13">
    <location>
        <begin position="149"/>
        <end position="171"/>
    </location>
</feature>
<keyword evidence="5" id="KW-0349">Heme</keyword>
<keyword evidence="6 13" id="KW-0812">Transmembrane</keyword>
<evidence type="ECO:0000313" key="15">
    <source>
        <dbReference type="EMBL" id="TJZ83911.1"/>
    </source>
</evidence>
<dbReference type="PANTHER" id="PTHR30529:SF1">
    <property type="entry name" value="CYTOCHROME B561 HOMOLOG 2"/>
    <property type="match status" value="1"/>
</dbReference>
<evidence type="ECO:0000256" key="9">
    <source>
        <dbReference type="ARBA" id="ARBA00022989"/>
    </source>
</evidence>
<accession>A0A4U0QPS5</accession>
<keyword evidence="4" id="KW-1003">Cell membrane</keyword>
<evidence type="ECO:0000256" key="3">
    <source>
        <dbReference type="ARBA" id="ARBA00022448"/>
    </source>
</evidence>
<dbReference type="GO" id="GO:0022904">
    <property type="term" value="P:respiratory electron transport chain"/>
    <property type="evidence" value="ECO:0007669"/>
    <property type="project" value="InterPro"/>
</dbReference>
<keyword evidence="9 13" id="KW-1133">Transmembrane helix</keyword>
<evidence type="ECO:0000256" key="13">
    <source>
        <dbReference type="SAM" id="Phobius"/>
    </source>
</evidence>
<dbReference type="OrthoDB" id="8156287at2"/>
<evidence type="ECO:0000256" key="2">
    <source>
        <dbReference type="ARBA" id="ARBA00004651"/>
    </source>
</evidence>
<evidence type="ECO:0000256" key="5">
    <source>
        <dbReference type="ARBA" id="ARBA00022617"/>
    </source>
</evidence>
<dbReference type="EMBL" id="SUNH01000014">
    <property type="protein sequence ID" value="TJZ83911.1"/>
    <property type="molecule type" value="Genomic_DNA"/>
</dbReference>
<reference evidence="15 16" key="1">
    <citation type="submission" date="2019-04" db="EMBL/GenBank/DDBJ databases">
        <authorList>
            <person name="Li J."/>
        </authorList>
    </citation>
    <scope>NUCLEOTIDE SEQUENCE [LARGE SCALE GENOMIC DNA]</scope>
    <source>
        <strain evidence="15 16">CCTCC AB2016182</strain>
    </source>
</reference>
<evidence type="ECO:0000256" key="4">
    <source>
        <dbReference type="ARBA" id="ARBA00022475"/>
    </source>
</evidence>